<evidence type="ECO:0000313" key="2">
    <source>
        <dbReference type="EMBL" id="KDR79297.1"/>
    </source>
</evidence>
<protein>
    <recommendedName>
        <fullName evidence="1">HAT C-terminal dimerisation domain-containing protein</fullName>
    </recommendedName>
</protein>
<organism evidence="2 3">
    <name type="scientific">Galerina marginata (strain CBS 339.88)</name>
    <dbReference type="NCBI Taxonomy" id="685588"/>
    <lineage>
        <taxon>Eukaryota</taxon>
        <taxon>Fungi</taxon>
        <taxon>Dikarya</taxon>
        <taxon>Basidiomycota</taxon>
        <taxon>Agaricomycotina</taxon>
        <taxon>Agaricomycetes</taxon>
        <taxon>Agaricomycetidae</taxon>
        <taxon>Agaricales</taxon>
        <taxon>Agaricineae</taxon>
        <taxon>Strophariaceae</taxon>
        <taxon>Galerina</taxon>
    </lineage>
</organism>
<dbReference type="GO" id="GO:0046983">
    <property type="term" value="F:protein dimerization activity"/>
    <property type="evidence" value="ECO:0007669"/>
    <property type="project" value="InterPro"/>
</dbReference>
<feature type="non-terminal residue" evidence="2">
    <location>
        <position position="1"/>
    </location>
</feature>
<evidence type="ECO:0000259" key="1">
    <source>
        <dbReference type="Pfam" id="PF05699"/>
    </source>
</evidence>
<proteinExistence type="predicted"/>
<dbReference type="OrthoDB" id="1715602at2759"/>
<reference evidence="3" key="1">
    <citation type="journal article" date="2014" name="Proc. Natl. Acad. Sci. U.S.A.">
        <title>Extensive sampling of basidiomycete genomes demonstrates inadequacy of the white-rot/brown-rot paradigm for wood decay fungi.</title>
        <authorList>
            <person name="Riley R."/>
            <person name="Salamov A.A."/>
            <person name="Brown D.W."/>
            <person name="Nagy L.G."/>
            <person name="Floudas D."/>
            <person name="Held B.W."/>
            <person name="Levasseur A."/>
            <person name="Lombard V."/>
            <person name="Morin E."/>
            <person name="Otillar R."/>
            <person name="Lindquist E.A."/>
            <person name="Sun H."/>
            <person name="LaButti K.M."/>
            <person name="Schmutz J."/>
            <person name="Jabbour D."/>
            <person name="Luo H."/>
            <person name="Baker S.E."/>
            <person name="Pisabarro A.G."/>
            <person name="Walton J.D."/>
            <person name="Blanchette R.A."/>
            <person name="Henrissat B."/>
            <person name="Martin F."/>
            <person name="Cullen D."/>
            <person name="Hibbett D.S."/>
            <person name="Grigoriev I.V."/>
        </authorList>
    </citation>
    <scope>NUCLEOTIDE SEQUENCE [LARGE SCALE GENOMIC DNA]</scope>
    <source>
        <strain evidence="3">CBS 339.88</strain>
    </source>
</reference>
<gene>
    <name evidence="2" type="ORF">GALMADRAFT_44317</name>
</gene>
<dbReference type="HOGENOM" id="CLU_009123_11_0_1"/>
<dbReference type="InterPro" id="IPR008906">
    <property type="entry name" value="HATC_C_dom"/>
</dbReference>
<feature type="non-terminal residue" evidence="2">
    <location>
        <position position="88"/>
    </location>
</feature>
<evidence type="ECO:0000313" key="3">
    <source>
        <dbReference type="Proteomes" id="UP000027222"/>
    </source>
</evidence>
<dbReference type="SUPFAM" id="SSF53098">
    <property type="entry name" value="Ribonuclease H-like"/>
    <property type="match status" value="1"/>
</dbReference>
<keyword evidence="3" id="KW-1185">Reference proteome</keyword>
<dbReference type="AlphaFoldDB" id="A0A067TAA2"/>
<sequence length="88" mass="9807">VFPRLHRMALNYLSIPATSVDVERTFSQGRLLLSHVRSRLSVQSTRALLCLGVWSLLGYVKDSDVKAAAVLPEVDGDEQELPDNWDAI</sequence>
<feature type="domain" description="HAT C-terminal dimerisation" evidence="1">
    <location>
        <begin position="2"/>
        <end position="54"/>
    </location>
</feature>
<accession>A0A067TAA2</accession>
<name>A0A067TAA2_GALM3</name>
<dbReference type="Proteomes" id="UP000027222">
    <property type="component" value="Unassembled WGS sequence"/>
</dbReference>
<dbReference type="Pfam" id="PF05699">
    <property type="entry name" value="Dimer_Tnp_hAT"/>
    <property type="match status" value="1"/>
</dbReference>
<dbReference type="InterPro" id="IPR012337">
    <property type="entry name" value="RNaseH-like_sf"/>
</dbReference>
<dbReference type="EMBL" id="KL142373">
    <property type="protein sequence ID" value="KDR79297.1"/>
    <property type="molecule type" value="Genomic_DNA"/>
</dbReference>